<name>A0A381S1K3_9ZZZZ</name>
<dbReference type="InterPro" id="IPR051924">
    <property type="entry name" value="GST_Kappa/NadH"/>
</dbReference>
<reference evidence="2" key="1">
    <citation type="submission" date="2018-05" db="EMBL/GenBank/DDBJ databases">
        <authorList>
            <person name="Lanie J.A."/>
            <person name="Ng W.-L."/>
            <person name="Kazmierczak K.M."/>
            <person name="Andrzejewski T.M."/>
            <person name="Davidsen T.M."/>
            <person name="Wayne K.J."/>
            <person name="Tettelin H."/>
            <person name="Glass J.I."/>
            <person name="Rusch D."/>
            <person name="Podicherti R."/>
            <person name="Tsui H.-C.T."/>
            <person name="Winkler M.E."/>
        </authorList>
    </citation>
    <scope>NUCLEOTIDE SEQUENCE</scope>
</reference>
<dbReference type="Gene3D" id="3.40.30.10">
    <property type="entry name" value="Glutaredoxin"/>
    <property type="match status" value="1"/>
</dbReference>
<accession>A0A381S1K3</accession>
<proteinExistence type="predicted"/>
<dbReference type="GO" id="GO:0004602">
    <property type="term" value="F:glutathione peroxidase activity"/>
    <property type="evidence" value="ECO:0007669"/>
    <property type="project" value="TreeGrafter"/>
</dbReference>
<dbReference type="GO" id="GO:0004364">
    <property type="term" value="F:glutathione transferase activity"/>
    <property type="evidence" value="ECO:0007669"/>
    <property type="project" value="TreeGrafter"/>
</dbReference>
<dbReference type="EMBL" id="UINC01002498">
    <property type="protein sequence ID" value="SUZ97324.1"/>
    <property type="molecule type" value="Genomic_DNA"/>
</dbReference>
<dbReference type="GO" id="GO:0005777">
    <property type="term" value="C:peroxisome"/>
    <property type="evidence" value="ECO:0007669"/>
    <property type="project" value="TreeGrafter"/>
</dbReference>
<evidence type="ECO:0000313" key="2">
    <source>
        <dbReference type="EMBL" id="SUZ97324.1"/>
    </source>
</evidence>
<feature type="domain" description="DSBA-like thioredoxin" evidence="1">
    <location>
        <begin position="9"/>
        <end position="97"/>
    </location>
</feature>
<organism evidence="2">
    <name type="scientific">marine metagenome</name>
    <dbReference type="NCBI Taxonomy" id="408172"/>
    <lineage>
        <taxon>unclassified sequences</taxon>
        <taxon>metagenomes</taxon>
        <taxon>ecological metagenomes</taxon>
    </lineage>
</organism>
<dbReference type="GO" id="GO:0005739">
    <property type="term" value="C:mitochondrion"/>
    <property type="evidence" value="ECO:0007669"/>
    <property type="project" value="TreeGrafter"/>
</dbReference>
<protein>
    <recommendedName>
        <fullName evidence="1">DSBA-like thioredoxin domain-containing protein</fullName>
    </recommendedName>
</protein>
<dbReference type="Pfam" id="PF01323">
    <property type="entry name" value="DSBA"/>
    <property type="match status" value="1"/>
</dbReference>
<evidence type="ECO:0000259" key="1">
    <source>
        <dbReference type="Pfam" id="PF01323"/>
    </source>
</evidence>
<dbReference type="PANTHER" id="PTHR42943">
    <property type="entry name" value="GLUTATHIONE S-TRANSFERASE KAPPA"/>
    <property type="match status" value="1"/>
</dbReference>
<dbReference type="AlphaFoldDB" id="A0A381S1K3"/>
<dbReference type="InterPro" id="IPR036249">
    <property type="entry name" value="Thioredoxin-like_sf"/>
</dbReference>
<dbReference type="PANTHER" id="PTHR42943:SF2">
    <property type="entry name" value="GLUTATHIONE S-TRANSFERASE KAPPA 1"/>
    <property type="match status" value="1"/>
</dbReference>
<dbReference type="SUPFAM" id="SSF52833">
    <property type="entry name" value="Thioredoxin-like"/>
    <property type="match status" value="1"/>
</dbReference>
<dbReference type="GO" id="GO:0006749">
    <property type="term" value="P:glutathione metabolic process"/>
    <property type="evidence" value="ECO:0007669"/>
    <property type="project" value="TreeGrafter"/>
</dbReference>
<dbReference type="InterPro" id="IPR001853">
    <property type="entry name" value="DSBA-like_thioredoxin_dom"/>
</dbReference>
<gene>
    <name evidence="2" type="ORF">METZ01_LOCUS50178</name>
</gene>
<sequence>MTAITENTIVEYSAKVFKAFFSDMTDIADSEVLIGIAKQLDMDIDNFRLTIESEKNHDIILKNTNELINKGGYGSPTMVVEGQIFFGNDRMNLVEFAIGQASGKVLVLPGQHNA</sequence>